<dbReference type="AlphaFoldDB" id="A0A507CHE5"/>
<evidence type="ECO:0000259" key="5">
    <source>
        <dbReference type="Pfam" id="PF07687"/>
    </source>
</evidence>
<dbReference type="STRING" id="1806994.A0A507CHE5"/>
<evidence type="ECO:0000256" key="4">
    <source>
        <dbReference type="PIRSR" id="PIRSR005962-1"/>
    </source>
</evidence>
<dbReference type="InterPro" id="IPR011650">
    <property type="entry name" value="Peptidase_M20_dimer"/>
</dbReference>
<dbReference type="GO" id="GO:0016787">
    <property type="term" value="F:hydrolase activity"/>
    <property type="evidence" value="ECO:0007669"/>
    <property type="project" value="UniProtKB-KW"/>
</dbReference>
<dbReference type="SUPFAM" id="SSF53187">
    <property type="entry name" value="Zn-dependent exopeptidases"/>
    <property type="match status" value="1"/>
</dbReference>
<dbReference type="PIRSF" id="PIRSF005962">
    <property type="entry name" value="Pept_M20D_amidohydro"/>
    <property type="match status" value="1"/>
</dbReference>
<dbReference type="Proteomes" id="UP000319731">
    <property type="component" value="Unassembled WGS sequence"/>
</dbReference>
<gene>
    <name evidence="6" type="ORF">SmJEL517_g01041</name>
</gene>
<dbReference type="Gene3D" id="3.40.630.10">
    <property type="entry name" value="Zn peptidases"/>
    <property type="match status" value="1"/>
</dbReference>
<feature type="binding site" evidence="4">
    <location>
        <position position="108"/>
    </location>
    <ligand>
        <name>Mn(2+)</name>
        <dbReference type="ChEBI" id="CHEBI:29035"/>
        <label>2</label>
    </ligand>
</feature>
<name>A0A507CHE5_9FUNG</name>
<feature type="domain" description="Peptidase M20 dimerisation" evidence="5">
    <location>
        <begin position="197"/>
        <end position="288"/>
    </location>
</feature>
<dbReference type="GeneID" id="42002266"/>
<dbReference type="PANTHER" id="PTHR11014:SF63">
    <property type="entry name" value="METALLOPEPTIDASE, PUTATIVE (AFU_ORTHOLOGUE AFUA_6G09600)-RELATED"/>
    <property type="match status" value="1"/>
</dbReference>
<evidence type="ECO:0000313" key="7">
    <source>
        <dbReference type="Proteomes" id="UP000319731"/>
    </source>
</evidence>
<comment type="caution">
    <text evidence="6">The sequence shown here is derived from an EMBL/GenBank/DDBJ whole genome shotgun (WGS) entry which is preliminary data.</text>
</comment>
<accession>A0A507CHE5</accession>
<evidence type="ECO:0000313" key="6">
    <source>
        <dbReference type="EMBL" id="TPX36993.1"/>
    </source>
</evidence>
<keyword evidence="4" id="KW-0464">Manganese</keyword>
<comment type="cofactor">
    <cofactor evidence="4">
        <name>Mn(2+)</name>
        <dbReference type="ChEBI" id="CHEBI:29035"/>
    </cofactor>
    <text evidence="4">The Mn(2+) ion enhances activity.</text>
</comment>
<evidence type="ECO:0000256" key="3">
    <source>
        <dbReference type="ARBA" id="ARBA00022801"/>
    </source>
</evidence>
<dbReference type="InterPro" id="IPR017439">
    <property type="entry name" value="Amidohydrolase"/>
</dbReference>
<evidence type="ECO:0000256" key="1">
    <source>
        <dbReference type="ARBA" id="ARBA00006153"/>
    </source>
</evidence>
<organism evidence="6 7">
    <name type="scientific">Synchytrium microbalum</name>
    <dbReference type="NCBI Taxonomy" id="1806994"/>
    <lineage>
        <taxon>Eukaryota</taxon>
        <taxon>Fungi</taxon>
        <taxon>Fungi incertae sedis</taxon>
        <taxon>Chytridiomycota</taxon>
        <taxon>Chytridiomycota incertae sedis</taxon>
        <taxon>Chytridiomycetes</taxon>
        <taxon>Synchytriales</taxon>
        <taxon>Synchytriaceae</taxon>
        <taxon>Synchytrium</taxon>
    </lineage>
</organism>
<dbReference type="Gene3D" id="3.30.70.360">
    <property type="match status" value="1"/>
</dbReference>
<keyword evidence="4" id="KW-0479">Metal-binding</keyword>
<proteinExistence type="inferred from homology"/>
<sequence>MSRDYKPRPEITELYEYMVKIRRHCHINAETAFNEFDTAAYITKELKSMKGMQVINNIGGPTGVVGILRGKTERPCIGLRADIDALPLTEDPTGKVYASTRKGAMHACGHDTHIAMLLAAARVASEKWNSKMHGSIKFIFQPAEENGGGAKRMIEDGLLDVGGFDIDAFYGIHISSFAPVGMVFANVGTTMAGGDFFYITVNGVGGHGSAPHQTKDAIVIASHLITALQTVVSRNVDPQKGSVLSVGKIEAGSVANAIASTASMEGTVRFFEPEVKVLLRNRLTEICKGVAATFGVEIDIRYVDIFPALTNDKGPTELVRSIVSKITPHLGPAFKATGSEDFSRFLELRPGCFFNVGGKINDGKMRPHHSPLFDINEEAMLVGASCWVQLIEDMLVTQVIKDVAGGERRGVTKPAAAAVRL</sequence>
<feature type="binding site" evidence="4">
    <location>
        <position position="110"/>
    </location>
    <ligand>
        <name>Mn(2+)</name>
        <dbReference type="ChEBI" id="CHEBI:29035"/>
        <label>2</label>
    </ligand>
</feature>
<feature type="binding site" evidence="4">
    <location>
        <position position="369"/>
    </location>
    <ligand>
        <name>Mn(2+)</name>
        <dbReference type="ChEBI" id="CHEBI:29035"/>
        <label>2</label>
    </ligand>
</feature>
<feature type="binding site" evidence="4">
    <location>
        <position position="173"/>
    </location>
    <ligand>
        <name>Mn(2+)</name>
        <dbReference type="ChEBI" id="CHEBI:29035"/>
        <label>1</label>
    </ligand>
</feature>
<dbReference type="PANTHER" id="PTHR11014">
    <property type="entry name" value="PEPTIDASE M20 FAMILY MEMBER"/>
    <property type="match status" value="1"/>
</dbReference>
<evidence type="ECO:0000256" key="2">
    <source>
        <dbReference type="ARBA" id="ARBA00006247"/>
    </source>
</evidence>
<dbReference type="InterPro" id="IPR036264">
    <property type="entry name" value="Bact_exopeptidase_dim_dom"/>
</dbReference>
<dbReference type="EMBL" id="QEAO01000003">
    <property type="protein sequence ID" value="TPX36993.1"/>
    <property type="molecule type" value="Genomic_DNA"/>
</dbReference>
<keyword evidence="7" id="KW-1185">Reference proteome</keyword>
<comment type="similarity">
    <text evidence="1">Belongs to the peptidase M20 family.</text>
</comment>
<keyword evidence="3" id="KW-0378">Hydrolase</keyword>
<dbReference type="FunFam" id="3.30.70.360:FF:000001">
    <property type="entry name" value="N-acetyldiaminopimelate deacetylase"/>
    <property type="match status" value="1"/>
</dbReference>
<dbReference type="Pfam" id="PF07687">
    <property type="entry name" value="M20_dimer"/>
    <property type="match status" value="1"/>
</dbReference>
<protein>
    <recommendedName>
        <fullName evidence="5">Peptidase M20 dimerisation domain-containing protein</fullName>
    </recommendedName>
</protein>
<dbReference type="InterPro" id="IPR002933">
    <property type="entry name" value="Peptidase_M20"/>
</dbReference>
<dbReference type="GO" id="GO:0046872">
    <property type="term" value="F:metal ion binding"/>
    <property type="evidence" value="ECO:0007669"/>
    <property type="project" value="UniProtKB-KW"/>
</dbReference>
<dbReference type="SUPFAM" id="SSF55031">
    <property type="entry name" value="Bacterial exopeptidase dimerisation domain"/>
    <property type="match status" value="1"/>
</dbReference>
<dbReference type="NCBIfam" id="TIGR01891">
    <property type="entry name" value="amidohydrolases"/>
    <property type="match status" value="1"/>
</dbReference>
<dbReference type="Pfam" id="PF01546">
    <property type="entry name" value="Peptidase_M20"/>
    <property type="match status" value="1"/>
</dbReference>
<feature type="binding site" evidence="4">
    <location>
        <position position="145"/>
    </location>
    <ligand>
        <name>Mn(2+)</name>
        <dbReference type="ChEBI" id="CHEBI:29035"/>
        <label>2</label>
    </ligand>
</feature>
<comment type="similarity">
    <text evidence="2">Belongs to the peptidase M20A family.</text>
</comment>
<dbReference type="OrthoDB" id="6119954at2759"/>
<reference evidence="6 7" key="1">
    <citation type="journal article" date="2019" name="Sci. Rep.">
        <title>Comparative genomics of chytrid fungi reveal insights into the obligate biotrophic and pathogenic lifestyle of Synchytrium endobioticum.</title>
        <authorList>
            <person name="van de Vossenberg B.T.L.H."/>
            <person name="Warris S."/>
            <person name="Nguyen H.D.T."/>
            <person name="van Gent-Pelzer M.P.E."/>
            <person name="Joly D.L."/>
            <person name="van de Geest H.C."/>
            <person name="Bonants P.J.M."/>
            <person name="Smith D.S."/>
            <person name="Levesque C.A."/>
            <person name="van der Lee T.A.J."/>
        </authorList>
    </citation>
    <scope>NUCLEOTIDE SEQUENCE [LARGE SCALE GENOMIC DNA]</scope>
    <source>
        <strain evidence="6 7">JEL517</strain>
    </source>
</reference>
<dbReference type="RefSeq" id="XP_031027064.1">
    <property type="nucleotide sequence ID" value="XM_031166969.1"/>
</dbReference>